<dbReference type="PANTHER" id="PTHR24567:SF26">
    <property type="entry name" value="REGULATORY PROTEIN YEIL"/>
    <property type="match status" value="1"/>
</dbReference>
<dbReference type="GO" id="GO:0005829">
    <property type="term" value="C:cytosol"/>
    <property type="evidence" value="ECO:0007669"/>
    <property type="project" value="TreeGrafter"/>
</dbReference>
<keyword evidence="3" id="KW-0804">Transcription</keyword>
<dbReference type="InterPro" id="IPR014710">
    <property type="entry name" value="RmlC-like_jellyroll"/>
</dbReference>
<dbReference type="GO" id="GO:0003677">
    <property type="term" value="F:DNA binding"/>
    <property type="evidence" value="ECO:0007669"/>
    <property type="project" value="UniProtKB-KW"/>
</dbReference>
<dbReference type="SUPFAM" id="SSF46785">
    <property type="entry name" value="Winged helix' DNA-binding domain"/>
    <property type="match status" value="1"/>
</dbReference>
<feature type="domain" description="HTH crp-type" evidence="5">
    <location>
        <begin position="149"/>
        <end position="214"/>
    </location>
</feature>
<evidence type="ECO:0000256" key="1">
    <source>
        <dbReference type="ARBA" id="ARBA00023015"/>
    </source>
</evidence>
<keyword evidence="2" id="KW-0238">DNA-binding</keyword>
<dbReference type="RefSeq" id="WP_014974340.1">
    <property type="nucleotide sequence ID" value="NZ_CP042374.1"/>
</dbReference>
<gene>
    <name evidence="6" type="ORF">FGL89_00835</name>
</gene>
<dbReference type="SMART" id="SM00100">
    <property type="entry name" value="cNMP"/>
    <property type="match status" value="1"/>
</dbReference>
<dbReference type="InterPro" id="IPR050397">
    <property type="entry name" value="Env_Response_Regulators"/>
</dbReference>
<dbReference type="InterPro" id="IPR036390">
    <property type="entry name" value="WH_DNA-bd_sf"/>
</dbReference>
<protein>
    <submittedName>
        <fullName evidence="6">Crp/Fnr family transcriptional regulator</fullName>
    </submittedName>
</protein>
<dbReference type="InterPro" id="IPR012318">
    <property type="entry name" value="HTH_CRP"/>
</dbReference>
<dbReference type="SUPFAM" id="SSF51206">
    <property type="entry name" value="cAMP-binding domain-like"/>
    <property type="match status" value="1"/>
</dbReference>
<dbReference type="InterPro" id="IPR036388">
    <property type="entry name" value="WH-like_DNA-bd_sf"/>
</dbReference>
<evidence type="ECO:0000313" key="7">
    <source>
        <dbReference type="Proteomes" id="UP000321332"/>
    </source>
</evidence>
<dbReference type="Proteomes" id="UP000321332">
    <property type="component" value="Chromosome"/>
</dbReference>
<dbReference type="OMA" id="KTMVVYG"/>
<accession>A0AAE6III4</accession>
<dbReference type="Gene3D" id="2.60.120.10">
    <property type="entry name" value="Jelly Rolls"/>
    <property type="match status" value="1"/>
</dbReference>
<dbReference type="PROSITE" id="PS50042">
    <property type="entry name" value="CNMP_BINDING_3"/>
    <property type="match status" value="1"/>
</dbReference>
<reference evidence="6 7" key="1">
    <citation type="submission" date="2019-06" db="EMBL/GenBank/DDBJ databases">
        <title>Genome analyses of bacteria isolated from kimchi.</title>
        <authorList>
            <person name="Lee S."/>
            <person name="Ahn S."/>
            <person name="Roh S."/>
        </authorList>
    </citation>
    <scope>NUCLEOTIDE SEQUENCE [LARGE SCALE GENOMIC DNA]</scope>
    <source>
        <strain evidence="6 7">CBA3620</strain>
    </source>
</reference>
<organism evidence="6 7">
    <name type="scientific">Leuconostoc carnosum</name>
    <dbReference type="NCBI Taxonomy" id="1252"/>
    <lineage>
        <taxon>Bacteria</taxon>
        <taxon>Bacillati</taxon>
        <taxon>Bacillota</taxon>
        <taxon>Bacilli</taxon>
        <taxon>Lactobacillales</taxon>
        <taxon>Lactobacillaceae</taxon>
        <taxon>Leuconostoc</taxon>
    </lineage>
</organism>
<evidence type="ECO:0000256" key="2">
    <source>
        <dbReference type="ARBA" id="ARBA00023125"/>
    </source>
</evidence>
<dbReference type="Pfam" id="PF13545">
    <property type="entry name" value="HTH_Crp_2"/>
    <property type="match status" value="1"/>
</dbReference>
<evidence type="ECO:0000259" key="4">
    <source>
        <dbReference type="PROSITE" id="PS50042"/>
    </source>
</evidence>
<dbReference type="InterPro" id="IPR000595">
    <property type="entry name" value="cNMP-bd_dom"/>
</dbReference>
<dbReference type="EMBL" id="CP042374">
    <property type="protein sequence ID" value="QEA32783.1"/>
    <property type="molecule type" value="Genomic_DNA"/>
</dbReference>
<keyword evidence="1" id="KW-0805">Transcription regulation</keyword>
<dbReference type="Pfam" id="PF00027">
    <property type="entry name" value="cNMP_binding"/>
    <property type="match status" value="1"/>
</dbReference>
<proteinExistence type="predicted"/>
<evidence type="ECO:0000259" key="5">
    <source>
        <dbReference type="PROSITE" id="PS51063"/>
    </source>
</evidence>
<name>A0AAE6III4_LEUCA</name>
<dbReference type="PROSITE" id="PS51063">
    <property type="entry name" value="HTH_CRP_2"/>
    <property type="match status" value="1"/>
</dbReference>
<sequence length="214" mass="24365">MSHSEFACVKSAPIFSDLADEIITQLVTISTHQKEYMAGSYIYHPDDDLAGLFLVDSGQVDILSVNDNGQEILLYSLHSHQMNVEASLFTDEKHHHFARAKTDAKICMIRRKNFQDLLHQHPELAIKILNAYGKRITELENLQISLSLQSADERLMLYLNKMSNINMQKTFRLNGTKKELAASLNIAPETLSRLFNKLSHDGKIKLNKRDITVL</sequence>
<feature type="domain" description="Cyclic nucleotide-binding" evidence="4">
    <location>
        <begin position="14"/>
        <end position="135"/>
    </location>
</feature>
<dbReference type="InterPro" id="IPR018490">
    <property type="entry name" value="cNMP-bd_dom_sf"/>
</dbReference>
<dbReference type="AlphaFoldDB" id="A0AAE6III4"/>
<evidence type="ECO:0000313" key="6">
    <source>
        <dbReference type="EMBL" id="QEA32783.1"/>
    </source>
</evidence>
<dbReference type="GO" id="GO:0003700">
    <property type="term" value="F:DNA-binding transcription factor activity"/>
    <property type="evidence" value="ECO:0007669"/>
    <property type="project" value="TreeGrafter"/>
</dbReference>
<dbReference type="PANTHER" id="PTHR24567">
    <property type="entry name" value="CRP FAMILY TRANSCRIPTIONAL REGULATORY PROTEIN"/>
    <property type="match status" value="1"/>
</dbReference>
<dbReference type="Gene3D" id="1.10.10.10">
    <property type="entry name" value="Winged helix-like DNA-binding domain superfamily/Winged helix DNA-binding domain"/>
    <property type="match status" value="1"/>
</dbReference>
<dbReference type="CDD" id="cd00038">
    <property type="entry name" value="CAP_ED"/>
    <property type="match status" value="1"/>
</dbReference>
<dbReference type="GeneID" id="61186265"/>
<evidence type="ECO:0000256" key="3">
    <source>
        <dbReference type="ARBA" id="ARBA00023163"/>
    </source>
</evidence>